<feature type="region of interest" description="Disordered" evidence="9">
    <location>
        <begin position="1"/>
        <end position="32"/>
    </location>
</feature>
<evidence type="ECO:0000256" key="1">
    <source>
        <dbReference type="ARBA" id="ARBA00004496"/>
    </source>
</evidence>
<evidence type="ECO:0000256" key="4">
    <source>
        <dbReference type="ARBA" id="ARBA00022490"/>
    </source>
</evidence>
<name>A0A8J3J952_9ACTN</name>
<dbReference type="InterPro" id="IPR007793">
    <property type="entry name" value="DivIVA_fam"/>
</dbReference>
<proteinExistence type="inferred from homology"/>
<dbReference type="GO" id="GO:0005737">
    <property type="term" value="C:cytoplasm"/>
    <property type="evidence" value="ECO:0007669"/>
    <property type="project" value="UniProtKB-SubCell"/>
</dbReference>
<dbReference type="NCBIfam" id="TIGR03544">
    <property type="entry name" value="DivI1A_domain"/>
    <property type="match status" value="1"/>
</dbReference>
<dbReference type="PANTHER" id="PTHR35794:SF2">
    <property type="entry name" value="CELL DIVISION PROTEIN DIVIVA"/>
    <property type="match status" value="1"/>
</dbReference>
<dbReference type="GO" id="GO:0051301">
    <property type="term" value="P:cell division"/>
    <property type="evidence" value="ECO:0007669"/>
    <property type="project" value="UniProtKB-KW"/>
</dbReference>
<comment type="subcellular location">
    <subcellularLocation>
        <location evidence="1">Cytoplasm</location>
    </subcellularLocation>
</comment>
<comment type="caution">
    <text evidence="10">The sequence shown here is derived from an EMBL/GenBank/DDBJ whole genome shotgun (WGS) entry which is preliminary data.</text>
</comment>
<evidence type="ECO:0000256" key="9">
    <source>
        <dbReference type="SAM" id="MobiDB-lite"/>
    </source>
</evidence>
<evidence type="ECO:0000256" key="5">
    <source>
        <dbReference type="ARBA" id="ARBA00022618"/>
    </source>
</evidence>
<evidence type="ECO:0000256" key="2">
    <source>
        <dbReference type="ARBA" id="ARBA00009008"/>
    </source>
</evidence>
<dbReference type="EMBL" id="BOMB01000008">
    <property type="protein sequence ID" value="GID10593.1"/>
    <property type="molecule type" value="Genomic_DNA"/>
</dbReference>
<evidence type="ECO:0000313" key="11">
    <source>
        <dbReference type="Proteomes" id="UP000612808"/>
    </source>
</evidence>
<dbReference type="AlphaFoldDB" id="A0A8J3J952"/>
<reference evidence="10" key="1">
    <citation type="submission" date="2021-01" db="EMBL/GenBank/DDBJ databases">
        <title>Whole genome shotgun sequence of Actinocatenispora rupis NBRC 107355.</title>
        <authorList>
            <person name="Komaki H."/>
            <person name="Tamura T."/>
        </authorList>
    </citation>
    <scope>NUCLEOTIDE SEQUENCE</scope>
    <source>
        <strain evidence="10">NBRC 107355</strain>
    </source>
</reference>
<dbReference type="Proteomes" id="UP000612808">
    <property type="component" value="Unassembled WGS sequence"/>
</dbReference>
<keyword evidence="5" id="KW-0132">Cell division</keyword>
<comment type="similarity">
    <text evidence="2">Belongs to the DivIVA family.</text>
</comment>
<dbReference type="RefSeq" id="WP_203655918.1">
    <property type="nucleotide sequence ID" value="NZ_BAAAZM010000003.1"/>
</dbReference>
<keyword evidence="11" id="KW-1185">Reference proteome</keyword>
<evidence type="ECO:0000256" key="8">
    <source>
        <dbReference type="ARBA" id="ARBA00031737"/>
    </source>
</evidence>
<feature type="region of interest" description="Disordered" evidence="9">
    <location>
        <begin position="133"/>
        <end position="155"/>
    </location>
</feature>
<protein>
    <recommendedName>
        <fullName evidence="3">Cell wall synthesis protein Wag31</fullName>
    </recommendedName>
    <alternativeName>
        <fullName evidence="8">Antigen 84</fullName>
    </alternativeName>
</protein>
<evidence type="ECO:0000256" key="6">
    <source>
        <dbReference type="ARBA" id="ARBA00023054"/>
    </source>
</evidence>
<keyword evidence="4" id="KW-0963">Cytoplasm</keyword>
<keyword evidence="6" id="KW-0175">Coiled coil</keyword>
<evidence type="ECO:0000256" key="7">
    <source>
        <dbReference type="ARBA" id="ARBA00023306"/>
    </source>
</evidence>
<evidence type="ECO:0000256" key="3">
    <source>
        <dbReference type="ARBA" id="ARBA00018787"/>
    </source>
</evidence>
<gene>
    <name evidence="10" type="ORF">Aru02nite_14820</name>
</gene>
<evidence type="ECO:0000313" key="10">
    <source>
        <dbReference type="EMBL" id="GID10593.1"/>
    </source>
</evidence>
<sequence length="199" mass="22167">MTGESSGTPGRAPLSADKVRTTTFSRPPFGRRGYHEDEVRMFLSRVADDITAADAEKAALRAEISRLVNYYREHGQDPNAESMRERISVDAVNLMSQAQQAADSQVAQAEEYSRRLVGQARQRYEELLRHAQEQARQAADEASRASAELDTGASPLERQALEQKIAYLRTFAEVTEVQLRSVLTALTREVDKLGDVSKP</sequence>
<organism evidence="10 11">
    <name type="scientific">Actinocatenispora rupis</name>
    <dbReference type="NCBI Taxonomy" id="519421"/>
    <lineage>
        <taxon>Bacteria</taxon>
        <taxon>Bacillati</taxon>
        <taxon>Actinomycetota</taxon>
        <taxon>Actinomycetes</taxon>
        <taxon>Micromonosporales</taxon>
        <taxon>Micromonosporaceae</taxon>
        <taxon>Actinocatenispora</taxon>
    </lineage>
</organism>
<dbReference type="InterPro" id="IPR019933">
    <property type="entry name" value="DivIVA_domain"/>
</dbReference>
<dbReference type="Gene3D" id="6.10.250.660">
    <property type="match status" value="1"/>
</dbReference>
<keyword evidence="7" id="KW-0131">Cell cycle</keyword>
<dbReference type="Pfam" id="PF05103">
    <property type="entry name" value="DivIVA"/>
    <property type="match status" value="1"/>
</dbReference>
<feature type="compositionally biased region" description="Basic and acidic residues" evidence="9">
    <location>
        <begin position="133"/>
        <end position="143"/>
    </location>
</feature>
<dbReference type="PANTHER" id="PTHR35794">
    <property type="entry name" value="CELL DIVISION PROTEIN DIVIVA"/>
    <property type="match status" value="1"/>
</dbReference>
<accession>A0A8J3J952</accession>